<evidence type="ECO:0000313" key="2">
    <source>
        <dbReference type="EMBL" id="HHK69252.1"/>
    </source>
</evidence>
<keyword evidence="1" id="KW-0472">Membrane</keyword>
<dbReference type="AlphaFoldDB" id="A0A7C5QFK6"/>
<comment type="caution">
    <text evidence="2">The sequence shown here is derived from an EMBL/GenBank/DDBJ whole genome shotgun (WGS) entry which is preliminary data.</text>
</comment>
<dbReference type="EMBL" id="DRWN01000075">
    <property type="protein sequence ID" value="HHK69252.1"/>
    <property type="molecule type" value="Genomic_DNA"/>
</dbReference>
<feature type="transmembrane region" description="Helical" evidence="1">
    <location>
        <begin position="60"/>
        <end position="88"/>
    </location>
</feature>
<name>A0A7C5QFK6_CALS0</name>
<sequence length="241" mass="26508">MANRSLEYFDKKKVVEMVGLKALVIGLAATHFLWGLSLFLEPSRYMFKPVIPSLFALIHMFVSLLLAVGYVREGAVAGSTLLAYYWFFVKPMEPIAEPQTVGILAITLALLSRPLLKPYSNMSSGVEDVLIRLGLAYPFVEWGLDALRNPVHFKSYLSVNPLTRSLIPAGLLDHAVLSLAAVELSLAFLVLSGLFRRWTCMMVVAVLVVFSVVAGYPLALPQNIALASAAYSRLRVTFTKG</sequence>
<evidence type="ECO:0000256" key="1">
    <source>
        <dbReference type="SAM" id="Phobius"/>
    </source>
</evidence>
<keyword evidence="1" id="KW-1133">Transmembrane helix</keyword>
<proteinExistence type="predicted"/>
<protein>
    <submittedName>
        <fullName evidence="2">DoxX family membrane protein</fullName>
    </submittedName>
</protein>
<feature type="transmembrane region" description="Helical" evidence="1">
    <location>
        <begin position="20"/>
        <end position="40"/>
    </location>
</feature>
<organism evidence="2">
    <name type="scientific">Caldiarchaeum subterraneum</name>
    <dbReference type="NCBI Taxonomy" id="311458"/>
    <lineage>
        <taxon>Archaea</taxon>
        <taxon>Nitrososphaerota</taxon>
        <taxon>Candidatus Caldarchaeales</taxon>
        <taxon>Candidatus Caldarchaeaceae</taxon>
        <taxon>Candidatus Caldarchaeum</taxon>
    </lineage>
</organism>
<feature type="transmembrane region" description="Helical" evidence="1">
    <location>
        <begin position="198"/>
        <end position="219"/>
    </location>
</feature>
<gene>
    <name evidence="2" type="ORF">ENM11_08955</name>
</gene>
<keyword evidence="1" id="KW-0812">Transmembrane</keyword>
<reference evidence="2" key="1">
    <citation type="journal article" date="2020" name="mSystems">
        <title>Genome- and Community-Level Interaction Insights into Carbon Utilization and Element Cycling Functions of Hydrothermarchaeota in Hydrothermal Sediment.</title>
        <authorList>
            <person name="Zhou Z."/>
            <person name="Liu Y."/>
            <person name="Xu W."/>
            <person name="Pan J."/>
            <person name="Luo Z.H."/>
            <person name="Li M."/>
        </authorList>
    </citation>
    <scope>NUCLEOTIDE SEQUENCE [LARGE SCALE GENOMIC DNA]</scope>
    <source>
        <strain evidence="2">SpSt-1056</strain>
    </source>
</reference>
<accession>A0A7C5QFK6</accession>